<dbReference type="InterPro" id="IPR009061">
    <property type="entry name" value="DNA-bd_dom_put_sf"/>
</dbReference>
<evidence type="ECO:0000259" key="5">
    <source>
        <dbReference type="Pfam" id="PF01555"/>
    </source>
</evidence>
<dbReference type="InterPro" id="IPR002052">
    <property type="entry name" value="DNA_methylase_N6_adenine_CS"/>
</dbReference>
<dbReference type="GO" id="GO:0032259">
    <property type="term" value="P:methylation"/>
    <property type="evidence" value="ECO:0007669"/>
    <property type="project" value="UniProtKB-KW"/>
</dbReference>
<feature type="domain" description="Helix-turn-helix" evidence="6">
    <location>
        <begin position="9"/>
        <end position="57"/>
    </location>
</feature>
<dbReference type="Proteomes" id="UP000075193">
    <property type="component" value="Unassembled WGS sequence"/>
</dbReference>
<dbReference type="GO" id="GO:0008170">
    <property type="term" value="F:N-methyltransferase activity"/>
    <property type="evidence" value="ECO:0007669"/>
    <property type="project" value="InterPro"/>
</dbReference>
<dbReference type="AlphaFoldDB" id="A0A0Z8K055"/>
<dbReference type="PROSITE" id="PS00092">
    <property type="entry name" value="N6_MTASE"/>
    <property type="match status" value="1"/>
</dbReference>
<dbReference type="Pfam" id="PF01555">
    <property type="entry name" value="N6_N4_Mtase"/>
    <property type="match status" value="2"/>
</dbReference>
<dbReference type="PRINTS" id="PR00508">
    <property type="entry name" value="S21N4MTFRASE"/>
</dbReference>
<evidence type="ECO:0000256" key="2">
    <source>
        <dbReference type="ARBA" id="ARBA00022603"/>
    </source>
</evidence>
<evidence type="ECO:0000256" key="4">
    <source>
        <dbReference type="ARBA" id="ARBA00022747"/>
    </source>
</evidence>
<comment type="similarity">
    <text evidence="1">Belongs to the N(4)/N(6)-methyltransferase family.</text>
</comment>
<evidence type="ECO:0000256" key="1">
    <source>
        <dbReference type="ARBA" id="ARBA00006594"/>
    </source>
</evidence>
<dbReference type="GO" id="GO:0009307">
    <property type="term" value="P:DNA restriction-modification system"/>
    <property type="evidence" value="ECO:0007669"/>
    <property type="project" value="UniProtKB-KW"/>
</dbReference>
<gene>
    <name evidence="7" type="ORF">ERS132441_00296</name>
</gene>
<protein>
    <submittedName>
        <fullName evidence="7">Putative methyltransferase</fullName>
    </submittedName>
</protein>
<dbReference type="InterPro" id="IPR041657">
    <property type="entry name" value="HTH_17"/>
</dbReference>
<organism evidence="7 8">
    <name type="scientific">Streptococcus suis</name>
    <dbReference type="NCBI Taxonomy" id="1307"/>
    <lineage>
        <taxon>Bacteria</taxon>
        <taxon>Bacillati</taxon>
        <taxon>Bacillota</taxon>
        <taxon>Bacilli</taxon>
        <taxon>Lactobacillales</taxon>
        <taxon>Streptococcaceae</taxon>
        <taxon>Streptococcus</taxon>
    </lineage>
</organism>
<evidence type="ECO:0000313" key="8">
    <source>
        <dbReference type="Proteomes" id="UP000075193"/>
    </source>
</evidence>
<dbReference type="InterPro" id="IPR002941">
    <property type="entry name" value="DNA_methylase_N4/N6"/>
</dbReference>
<sequence>MENYNDLIGVSEAAKILGASQNTVRRLADSGKLKCYRIADNSYRKFSREDVLEYRESSFVIDTSKSTLNPSQLSLFDDLDEKSSKSSKMKNIKAKAHPAHYLMHKYWGRKAHNVIADYIINYTEEGDVVLDPFMGSGIVPIESIKHGRKGIGIDINPMSKFIAENTVSIVNLEEYKKISKNIITELELELGYLYDTICPKCGNIAKIEIAIWENDILTTHRVKCKKDGIVVKKIDEIDAKNIEEIESDFQKLVSTKKIEFPTDKVLQYVKRSGKESIDELFTPRALMILSSLRTKISSISDIKIRKLLLFTFTSMLANVSNMLPGDSEKATYKSGWVISKFWTPKVHTERNIFHCFNLRVNSIFRGKQELTDIDENLINLSVQDSNSLKNIKDESVDYIFTDPPYGESIAYLALSQFWNSWLKHDVDYANEIIIDSYRNKDYADFSDRIYKSFSEMYRVLKNKHYLSFTFHNRDLNVWKGVMDAVVKSGFLLQDITLQEQAVSSGTQGINRMNTLTGDFIYTLFKDINTRVKATSIAQGDSKKFVEQLIEKLISENNGLTPSKLYELLIPQIVQNNAYNNADGSVLDIEKILKDNFDFVKANENDKLGEKFHWVKK</sequence>
<dbReference type="Gene3D" id="3.40.50.150">
    <property type="entry name" value="Vaccinia Virus protein VP39"/>
    <property type="match status" value="2"/>
</dbReference>
<evidence type="ECO:0000259" key="6">
    <source>
        <dbReference type="Pfam" id="PF12728"/>
    </source>
</evidence>
<evidence type="ECO:0000256" key="3">
    <source>
        <dbReference type="ARBA" id="ARBA00022679"/>
    </source>
</evidence>
<keyword evidence="4" id="KW-0680">Restriction system</keyword>
<feature type="domain" description="DNA methylase N-4/N-6" evidence="5">
    <location>
        <begin position="91"/>
        <end position="158"/>
    </location>
</feature>
<dbReference type="Pfam" id="PF12728">
    <property type="entry name" value="HTH_17"/>
    <property type="match status" value="1"/>
</dbReference>
<dbReference type="InterPro" id="IPR029063">
    <property type="entry name" value="SAM-dependent_MTases_sf"/>
</dbReference>
<dbReference type="NCBIfam" id="TIGR01764">
    <property type="entry name" value="excise"/>
    <property type="match status" value="1"/>
</dbReference>
<dbReference type="EMBL" id="FIIC01000002">
    <property type="protein sequence ID" value="CYV42668.1"/>
    <property type="molecule type" value="Genomic_DNA"/>
</dbReference>
<reference evidence="7 8" key="1">
    <citation type="submission" date="2016-02" db="EMBL/GenBank/DDBJ databases">
        <authorList>
            <consortium name="Pathogen Informatics"/>
        </authorList>
    </citation>
    <scope>NUCLEOTIDE SEQUENCE [LARGE SCALE GENOMIC DNA]</scope>
    <source>
        <strain evidence="7 8">LSS79</strain>
    </source>
</reference>
<name>A0A0Z8K055_STRSU</name>
<dbReference type="GO" id="GO:0003677">
    <property type="term" value="F:DNA binding"/>
    <property type="evidence" value="ECO:0007669"/>
    <property type="project" value="InterPro"/>
</dbReference>
<keyword evidence="3 7" id="KW-0808">Transferase</keyword>
<dbReference type="InterPro" id="IPR001091">
    <property type="entry name" value="RM_Methyltransferase"/>
</dbReference>
<dbReference type="SUPFAM" id="SSF53335">
    <property type="entry name" value="S-adenosyl-L-methionine-dependent methyltransferases"/>
    <property type="match status" value="2"/>
</dbReference>
<proteinExistence type="inferred from homology"/>
<dbReference type="RefSeq" id="WP_228476679.1">
    <property type="nucleotide sequence ID" value="NZ_CEDF01000080.1"/>
</dbReference>
<dbReference type="InterPro" id="IPR010093">
    <property type="entry name" value="SinI_DNA-bd"/>
</dbReference>
<feature type="domain" description="DNA methylase N-4/N-6" evidence="5">
    <location>
        <begin position="396"/>
        <end position="561"/>
    </location>
</feature>
<dbReference type="SUPFAM" id="SSF46955">
    <property type="entry name" value="Putative DNA-binding domain"/>
    <property type="match status" value="1"/>
</dbReference>
<accession>A0A0Z8K055</accession>
<keyword evidence="2 7" id="KW-0489">Methyltransferase</keyword>
<evidence type="ECO:0000313" key="7">
    <source>
        <dbReference type="EMBL" id="CYV42668.1"/>
    </source>
</evidence>